<proteinExistence type="predicted"/>
<dbReference type="EMBL" id="VXIV02003241">
    <property type="protein sequence ID" value="KAF6019306.1"/>
    <property type="molecule type" value="Genomic_DNA"/>
</dbReference>
<evidence type="ECO:0000313" key="2">
    <source>
        <dbReference type="EMBL" id="KAF6019306.1"/>
    </source>
</evidence>
<name>A0A7J7J0R0_BUGNE</name>
<protein>
    <submittedName>
        <fullName evidence="2">Uncharacterized protein</fullName>
    </submittedName>
</protein>
<dbReference type="Proteomes" id="UP000593567">
    <property type="component" value="Unassembled WGS sequence"/>
</dbReference>
<evidence type="ECO:0000313" key="3">
    <source>
        <dbReference type="Proteomes" id="UP000593567"/>
    </source>
</evidence>
<organism evidence="2 3">
    <name type="scientific">Bugula neritina</name>
    <name type="common">Brown bryozoan</name>
    <name type="synonym">Sertularia neritina</name>
    <dbReference type="NCBI Taxonomy" id="10212"/>
    <lineage>
        <taxon>Eukaryota</taxon>
        <taxon>Metazoa</taxon>
        <taxon>Spiralia</taxon>
        <taxon>Lophotrochozoa</taxon>
        <taxon>Bryozoa</taxon>
        <taxon>Gymnolaemata</taxon>
        <taxon>Cheilostomatida</taxon>
        <taxon>Flustrina</taxon>
        <taxon>Buguloidea</taxon>
        <taxon>Bugulidae</taxon>
        <taxon>Bugula</taxon>
    </lineage>
</organism>
<comment type="caution">
    <text evidence="2">The sequence shown here is derived from an EMBL/GenBank/DDBJ whole genome shotgun (WGS) entry which is preliminary data.</text>
</comment>
<keyword evidence="3" id="KW-1185">Reference proteome</keyword>
<accession>A0A7J7J0R0</accession>
<dbReference type="AlphaFoldDB" id="A0A7J7J0R0"/>
<evidence type="ECO:0000256" key="1">
    <source>
        <dbReference type="SAM" id="MobiDB-lite"/>
    </source>
</evidence>
<gene>
    <name evidence="2" type="ORF">EB796_022395</name>
</gene>
<feature type="region of interest" description="Disordered" evidence="1">
    <location>
        <begin position="26"/>
        <end position="49"/>
    </location>
</feature>
<sequence length="532" mass="58962">MINWSDVEIPVGELDDGRSAKVGETALSNTEDGAFSSKPVDGKVDNETANDSKAPIGYTLTNSHREGTNKVEASVFLPYGDFTMCLWWKIFPDVSKNLYHILSAEATGNEYSFHFVLEPLAKNLHFMWNNNGTITTFQWAGETEVWCFCCLATEIDFLCESVIGSVSCMNIWRGVYSEWQLSQFADCNNHGDVFTLTPESVTVYGSITASTLGEQPVTSTVSHVSPEELSSTKGEVAVGILGADNPRNISLSEIPALTSYTLTNKFAEADAMLSTDKLTICLWWKVAVQLSKTFQYIFSWKITDLKLTLTIGWDSDLSSFMLVWEDDEGRISFTWLDQTNIWRFYCLTIDEGENGNEWIIKIANLLESKQVGALGSISCVNIWRAVYWGSHLSQFAECNEPGNMFTLTPDVVKIHRDITEINVEIQSPVVLTTPVFESSTGEMDSIPEGASRQADVWNKFEISPGNRMSGLSAHLLSNPSLLGCLLACIDDDCLYANYNQLSLSCEIGSWKGSDISGKGTVEDVASYKRVLP</sequence>
<reference evidence="2" key="1">
    <citation type="submission" date="2020-06" db="EMBL/GenBank/DDBJ databases">
        <title>Draft genome of Bugula neritina, a colonial animal packing powerful symbionts and potential medicines.</title>
        <authorList>
            <person name="Rayko M."/>
        </authorList>
    </citation>
    <scope>NUCLEOTIDE SEQUENCE [LARGE SCALE GENOMIC DNA]</scope>
    <source>
        <strain evidence="2">Kwan_BN1</strain>
    </source>
</reference>